<dbReference type="RefSeq" id="XP_066698710.1">
    <property type="nucleotide sequence ID" value="XM_066846312.1"/>
</dbReference>
<dbReference type="EMBL" id="JAQQWE010000006">
    <property type="protein sequence ID" value="KAK7949204.1"/>
    <property type="molecule type" value="Genomic_DNA"/>
</dbReference>
<accession>A0ABR1Q9H8</accession>
<dbReference type="Proteomes" id="UP001391051">
    <property type="component" value="Unassembled WGS sequence"/>
</dbReference>
<feature type="compositionally biased region" description="Low complexity" evidence="1">
    <location>
        <begin position="24"/>
        <end position="39"/>
    </location>
</feature>
<feature type="region of interest" description="Disordered" evidence="1">
    <location>
        <begin position="1"/>
        <end position="49"/>
    </location>
</feature>
<evidence type="ECO:0000313" key="3">
    <source>
        <dbReference type="Proteomes" id="UP001391051"/>
    </source>
</evidence>
<evidence type="ECO:0000256" key="1">
    <source>
        <dbReference type="SAM" id="MobiDB-lite"/>
    </source>
</evidence>
<sequence length="298" mass="33356">MSEWQFLFRQPEQSNGSKRDAYESEPVPSSVTPTTEPSPDAQQAQQPVQTIPWRDLLAEAAERERLGLGLTKAALKEELERPEGPKFRWCVTVDMQQTGTYTSMYVFKNRPLTWMVRHFGEGDLTTAAKTTTYKVTQDPESRFPLTMLTQTRLSSPSYGEQPLYHNHSCVDPEDEAAGREVVVAHIQLGFYMPMDISFYWSGSIRPLTLHADEAPAQRANRLPIHSADDDVPDAREILGWGRTRCETTAAFGGIVPMVKAGMCDMARQAIVKYGGMKHLGIQESNRWGESARLAGSTS</sequence>
<keyword evidence="3" id="KW-1185">Reference proteome</keyword>
<reference evidence="2 3" key="1">
    <citation type="submission" date="2023-01" db="EMBL/GenBank/DDBJ databases">
        <title>Analysis of 21 Apiospora genomes using comparative genomics revels a genus with tremendous synthesis potential of carbohydrate active enzymes and secondary metabolites.</title>
        <authorList>
            <person name="Sorensen T."/>
        </authorList>
    </citation>
    <scope>NUCLEOTIDE SEQUENCE [LARGE SCALE GENOMIC DNA]</scope>
    <source>
        <strain evidence="2 3">CBS 24483</strain>
    </source>
</reference>
<dbReference type="GeneID" id="92079374"/>
<comment type="caution">
    <text evidence="2">The sequence shown here is derived from an EMBL/GenBank/DDBJ whole genome shotgun (WGS) entry which is preliminary data.</text>
</comment>
<name>A0ABR1Q9H8_9PEZI</name>
<organism evidence="2 3">
    <name type="scientific">Apiospora aurea</name>
    <dbReference type="NCBI Taxonomy" id="335848"/>
    <lineage>
        <taxon>Eukaryota</taxon>
        <taxon>Fungi</taxon>
        <taxon>Dikarya</taxon>
        <taxon>Ascomycota</taxon>
        <taxon>Pezizomycotina</taxon>
        <taxon>Sordariomycetes</taxon>
        <taxon>Xylariomycetidae</taxon>
        <taxon>Amphisphaeriales</taxon>
        <taxon>Apiosporaceae</taxon>
        <taxon>Apiospora</taxon>
    </lineage>
</organism>
<proteinExistence type="predicted"/>
<protein>
    <submittedName>
        <fullName evidence="2">Uncharacterized protein</fullName>
    </submittedName>
</protein>
<gene>
    <name evidence="2" type="ORF">PG986_010090</name>
</gene>
<feature type="compositionally biased region" description="Polar residues" evidence="1">
    <location>
        <begin position="40"/>
        <end position="49"/>
    </location>
</feature>
<evidence type="ECO:0000313" key="2">
    <source>
        <dbReference type="EMBL" id="KAK7949204.1"/>
    </source>
</evidence>